<name>A0ABT9QF45_9ACTN</name>
<dbReference type="Pfam" id="PF08240">
    <property type="entry name" value="ADH_N"/>
    <property type="match status" value="1"/>
</dbReference>
<feature type="region of interest" description="Disordered" evidence="7">
    <location>
        <begin position="1"/>
        <end position="25"/>
    </location>
</feature>
<dbReference type="SUPFAM" id="SSF51735">
    <property type="entry name" value="NAD(P)-binding Rossmann-fold domains"/>
    <property type="match status" value="1"/>
</dbReference>
<dbReference type="InterPro" id="IPR020843">
    <property type="entry name" value="ER"/>
</dbReference>
<proteinExistence type="inferred from homology"/>
<dbReference type="SMART" id="SM00829">
    <property type="entry name" value="PKS_ER"/>
    <property type="match status" value="1"/>
</dbReference>
<gene>
    <name evidence="9" type="ORF">J2853_004582</name>
</gene>
<keyword evidence="4 6" id="KW-0862">Zinc</keyword>
<evidence type="ECO:0000256" key="6">
    <source>
        <dbReference type="RuleBase" id="RU361277"/>
    </source>
</evidence>
<evidence type="ECO:0000313" key="10">
    <source>
        <dbReference type="Proteomes" id="UP001225356"/>
    </source>
</evidence>
<evidence type="ECO:0000256" key="4">
    <source>
        <dbReference type="ARBA" id="ARBA00022833"/>
    </source>
</evidence>
<organism evidence="9 10">
    <name type="scientific">Streptosporangium lutulentum</name>
    <dbReference type="NCBI Taxonomy" id="1461250"/>
    <lineage>
        <taxon>Bacteria</taxon>
        <taxon>Bacillati</taxon>
        <taxon>Actinomycetota</taxon>
        <taxon>Actinomycetes</taxon>
        <taxon>Streptosporangiales</taxon>
        <taxon>Streptosporangiaceae</taxon>
        <taxon>Streptosporangium</taxon>
    </lineage>
</organism>
<dbReference type="Gene3D" id="3.90.180.10">
    <property type="entry name" value="Medium-chain alcohol dehydrogenases, catalytic domain"/>
    <property type="match status" value="1"/>
</dbReference>
<dbReference type="RefSeq" id="WP_307560965.1">
    <property type="nucleotide sequence ID" value="NZ_JAUSQU010000001.1"/>
</dbReference>
<dbReference type="PANTHER" id="PTHR43161">
    <property type="entry name" value="SORBITOL DEHYDROGENASE"/>
    <property type="match status" value="1"/>
</dbReference>
<reference evidence="9 10" key="1">
    <citation type="submission" date="2023-07" db="EMBL/GenBank/DDBJ databases">
        <title>Sequencing the genomes of 1000 actinobacteria strains.</title>
        <authorList>
            <person name="Klenk H.-P."/>
        </authorList>
    </citation>
    <scope>NUCLEOTIDE SEQUENCE [LARGE SCALE GENOMIC DNA]</scope>
    <source>
        <strain evidence="9 10">DSM 46740</strain>
    </source>
</reference>
<protein>
    <submittedName>
        <fullName evidence="9">L-iditol 2-dehydrogenase</fullName>
        <ecNumber evidence="9">1.1.1.14</ecNumber>
    </submittedName>
</protein>
<comment type="caution">
    <text evidence="9">The sequence shown here is derived from an EMBL/GenBank/DDBJ whole genome shotgun (WGS) entry which is preliminary data.</text>
</comment>
<evidence type="ECO:0000256" key="3">
    <source>
        <dbReference type="ARBA" id="ARBA00022723"/>
    </source>
</evidence>
<dbReference type="InterPro" id="IPR045306">
    <property type="entry name" value="SDH-like"/>
</dbReference>
<dbReference type="PANTHER" id="PTHR43161:SF9">
    <property type="entry name" value="SORBITOL DEHYDROGENASE"/>
    <property type="match status" value="1"/>
</dbReference>
<evidence type="ECO:0000259" key="8">
    <source>
        <dbReference type="SMART" id="SM00829"/>
    </source>
</evidence>
<dbReference type="GO" id="GO:0003939">
    <property type="term" value="F:L-iditol 2-dehydrogenase (NAD+) activity"/>
    <property type="evidence" value="ECO:0007669"/>
    <property type="project" value="UniProtKB-EC"/>
</dbReference>
<evidence type="ECO:0000313" key="9">
    <source>
        <dbReference type="EMBL" id="MDP9845371.1"/>
    </source>
</evidence>
<keyword evidence="5 9" id="KW-0560">Oxidoreductase</keyword>
<dbReference type="InterPro" id="IPR011032">
    <property type="entry name" value="GroES-like_sf"/>
</dbReference>
<comment type="cofactor">
    <cofactor evidence="1 6">
        <name>Zn(2+)</name>
        <dbReference type="ChEBI" id="CHEBI:29105"/>
    </cofactor>
</comment>
<dbReference type="InterPro" id="IPR002328">
    <property type="entry name" value="ADH_Zn_CS"/>
</dbReference>
<evidence type="ECO:0000256" key="7">
    <source>
        <dbReference type="SAM" id="MobiDB-lite"/>
    </source>
</evidence>
<dbReference type="InterPro" id="IPR013154">
    <property type="entry name" value="ADH-like_N"/>
</dbReference>
<sequence length="362" mass="38292">MTSHSVHPRSRHRKGGEPKTTREPTMRAAVLQGAGKITLEERPRPTPGPRDVLVRVSSVGTCGSDVHYYEHGRIGDFVVESPLVLGHEPSGTVVAAGPGAGRHRPGQRVSLEPGVPDFTCPQCRAGRYNLCPRMRFFGTPPIDGAFCEYVVVREEFAHPVPDTLSDDAAALIEPLSVGVWACRKARVGPGARVLVTGAGPVGLLCLQAARAFGAAEVMITDVNPVRLGLARDLGASVALDVRENRLADAAFEPDVLLECSGRPAAVGEAVRSVGRAGRVVLVGMGGDEIPLPLTHVQTRELEVTGTFRYANTWPTAIELATSGRVRLDALVTGHYGLAGVEQALTAGARDPGLVKAVVQPQE</sequence>
<dbReference type="Proteomes" id="UP001225356">
    <property type="component" value="Unassembled WGS sequence"/>
</dbReference>
<dbReference type="InterPro" id="IPR013149">
    <property type="entry name" value="ADH-like_C"/>
</dbReference>
<dbReference type="EMBL" id="JAUSQU010000001">
    <property type="protein sequence ID" value="MDP9845371.1"/>
    <property type="molecule type" value="Genomic_DNA"/>
</dbReference>
<keyword evidence="3 6" id="KW-0479">Metal-binding</keyword>
<comment type="similarity">
    <text evidence="2 6">Belongs to the zinc-containing alcohol dehydrogenase family.</text>
</comment>
<evidence type="ECO:0000256" key="1">
    <source>
        <dbReference type="ARBA" id="ARBA00001947"/>
    </source>
</evidence>
<dbReference type="CDD" id="cd05285">
    <property type="entry name" value="sorbitol_DH"/>
    <property type="match status" value="1"/>
</dbReference>
<dbReference type="Gene3D" id="3.40.50.720">
    <property type="entry name" value="NAD(P)-binding Rossmann-like Domain"/>
    <property type="match status" value="1"/>
</dbReference>
<dbReference type="PROSITE" id="PS00059">
    <property type="entry name" value="ADH_ZINC"/>
    <property type="match status" value="1"/>
</dbReference>
<keyword evidence="10" id="KW-1185">Reference proteome</keyword>
<evidence type="ECO:0000256" key="2">
    <source>
        <dbReference type="ARBA" id="ARBA00008072"/>
    </source>
</evidence>
<dbReference type="EC" id="1.1.1.14" evidence="9"/>
<feature type="domain" description="Enoyl reductase (ER)" evidence="8">
    <location>
        <begin position="33"/>
        <end position="358"/>
    </location>
</feature>
<feature type="compositionally biased region" description="Basic residues" evidence="7">
    <location>
        <begin position="1"/>
        <end position="14"/>
    </location>
</feature>
<dbReference type="SUPFAM" id="SSF50129">
    <property type="entry name" value="GroES-like"/>
    <property type="match status" value="1"/>
</dbReference>
<evidence type="ECO:0000256" key="5">
    <source>
        <dbReference type="ARBA" id="ARBA00023002"/>
    </source>
</evidence>
<accession>A0ABT9QF45</accession>
<dbReference type="InterPro" id="IPR036291">
    <property type="entry name" value="NAD(P)-bd_dom_sf"/>
</dbReference>
<dbReference type="Pfam" id="PF00107">
    <property type="entry name" value="ADH_zinc_N"/>
    <property type="match status" value="1"/>
</dbReference>
<feature type="compositionally biased region" description="Basic and acidic residues" evidence="7">
    <location>
        <begin position="15"/>
        <end position="25"/>
    </location>
</feature>